<sequence length="378" mass="44528">MFLRRLVKLETIQNKIFDNFLKNTQKRNFRKFSTSYHYDLPRQDIKQICAISQDIVNDINKIHLCTDFPDFKTRMINLMEYPSKVGNLEPIHTLLMAYKVLEKTENLTDEKLELVHWLGCLTEMIQGALFMQRDAIDNTTTRSNTKTWHTDTTYCFQTPNDAVLLEHSIFILLKTHFSKHRNYIKILDLFHQTFYDSLQGHNLELVNKTVENFDMNLLKNIAKYKIASNSCSLPVISAWYLTDDQKLGEFMEVENILIDMGLFKKVEADYLDSFDKSPINLNTRLGLCSWLAIKSLEKCSGNQKRVLLEHYGKPDHVSINRINNLYRDLNMPAEFEDFKNENYEYVNKKIEKIKDELMKKCLSKVANSFFRLKPVNFI</sequence>
<dbReference type="PANTHER" id="PTHR11525">
    <property type="entry name" value="FARNESYL-PYROPHOSPHATE SYNTHETASE"/>
    <property type="match status" value="1"/>
</dbReference>
<evidence type="ECO:0000256" key="3">
    <source>
        <dbReference type="ARBA" id="ARBA00022723"/>
    </source>
</evidence>
<dbReference type="OrthoDB" id="6680852at2759"/>
<dbReference type="GO" id="GO:0042811">
    <property type="term" value="P:pheromone biosynthetic process"/>
    <property type="evidence" value="ECO:0007669"/>
    <property type="project" value="UniProtKB-ARBA"/>
</dbReference>
<dbReference type="InterPro" id="IPR000092">
    <property type="entry name" value="Polyprenyl_synt"/>
</dbReference>
<dbReference type="GO" id="GO:0046872">
    <property type="term" value="F:metal ion binding"/>
    <property type="evidence" value="ECO:0007669"/>
    <property type="project" value="UniProtKB-KW"/>
</dbReference>
<evidence type="ECO:0000256" key="2">
    <source>
        <dbReference type="ARBA" id="ARBA00022679"/>
    </source>
</evidence>
<dbReference type="PANTHER" id="PTHR11525:SF0">
    <property type="entry name" value="FARNESYL PYROPHOSPHATE SYNTHASE"/>
    <property type="match status" value="1"/>
</dbReference>
<dbReference type="GO" id="GO:0004161">
    <property type="term" value="F:dimethylallyltranstransferase activity"/>
    <property type="evidence" value="ECO:0007669"/>
    <property type="project" value="TreeGrafter"/>
</dbReference>
<dbReference type="GO" id="GO:0045337">
    <property type="term" value="P:farnesyl diphosphate biosynthetic process"/>
    <property type="evidence" value="ECO:0007669"/>
    <property type="project" value="TreeGrafter"/>
</dbReference>
<keyword evidence="3" id="KW-0479">Metal-binding</keyword>
<comment type="cofactor">
    <cofactor evidence="1">
        <name>Mg(2+)</name>
        <dbReference type="ChEBI" id="CHEBI:18420"/>
    </cofactor>
</comment>
<dbReference type="Pfam" id="PF00348">
    <property type="entry name" value="polyprenyl_synt"/>
    <property type="match status" value="1"/>
</dbReference>
<evidence type="ECO:0000256" key="5">
    <source>
        <dbReference type="ARBA" id="ARBA00033740"/>
    </source>
</evidence>
<dbReference type="EMBL" id="KT959247">
    <property type="protein sequence ID" value="ALL35410.1"/>
    <property type="molecule type" value="mRNA"/>
</dbReference>
<protein>
    <submittedName>
        <fullName evidence="7">Isopentenyl diphosphate synthase-like protein</fullName>
    </submittedName>
</protein>
<evidence type="ECO:0000256" key="1">
    <source>
        <dbReference type="ARBA" id="ARBA00001946"/>
    </source>
</evidence>
<dbReference type="AlphaFoldDB" id="A0A140AZ62"/>
<dbReference type="InterPro" id="IPR039702">
    <property type="entry name" value="FPS1-like"/>
</dbReference>
<dbReference type="Gene3D" id="1.10.600.10">
    <property type="entry name" value="Farnesyl Diphosphate Synthase"/>
    <property type="match status" value="1"/>
</dbReference>
<comment type="pathway">
    <text evidence="5">Pheromone biosynthesis.</text>
</comment>
<reference evidence="7" key="1">
    <citation type="submission" date="2015-10" db="EMBL/GenBank/DDBJ databases">
        <title>A novel family of terpene synthases evolved from farnesyl diphosphate synthases in a leaf beetle.</title>
        <authorList>
            <person name="Beran F."/>
            <person name="Rahfeld P."/>
            <person name="Nagel R."/>
            <person name="Vogel H."/>
            <person name="Wielsch N."/>
            <person name="Luck K."/>
            <person name="Irmisch S."/>
            <person name="Ramasamy S."/>
            <person name="Gershenzon J."/>
            <person name="Heckel D.G."/>
            <person name="Koellner T.G."/>
        </authorList>
    </citation>
    <scope>NUCLEOTIDE SEQUENCE</scope>
</reference>
<dbReference type="SUPFAM" id="SSF48576">
    <property type="entry name" value="Terpenoid synthases"/>
    <property type="match status" value="1"/>
</dbReference>
<proteinExistence type="evidence at transcript level"/>
<dbReference type="GO" id="GO:0004337">
    <property type="term" value="F:(2E,6E)-farnesyl diphosphate synthase activity"/>
    <property type="evidence" value="ECO:0007669"/>
    <property type="project" value="TreeGrafter"/>
</dbReference>
<keyword evidence="4" id="KW-0460">Magnesium</keyword>
<keyword evidence="2 6" id="KW-0808">Transferase</keyword>
<evidence type="ECO:0000256" key="6">
    <source>
        <dbReference type="RuleBase" id="RU004466"/>
    </source>
</evidence>
<evidence type="ECO:0000256" key="4">
    <source>
        <dbReference type="ARBA" id="ARBA00022842"/>
    </source>
</evidence>
<dbReference type="InterPro" id="IPR008949">
    <property type="entry name" value="Isoprenoid_synthase_dom_sf"/>
</dbReference>
<dbReference type="GO" id="GO:0005737">
    <property type="term" value="C:cytoplasm"/>
    <property type="evidence" value="ECO:0007669"/>
    <property type="project" value="TreeGrafter"/>
</dbReference>
<evidence type="ECO:0000313" key="7">
    <source>
        <dbReference type="EMBL" id="ALL35410.1"/>
    </source>
</evidence>
<name>A0A140AZ62_9CUCU</name>
<organism evidence="7">
    <name type="scientific">Psylliodes chrysocephalus</name>
    <dbReference type="NCBI Taxonomy" id="3402493"/>
    <lineage>
        <taxon>Eukaryota</taxon>
        <taxon>Metazoa</taxon>
        <taxon>Ecdysozoa</taxon>
        <taxon>Arthropoda</taxon>
        <taxon>Hexapoda</taxon>
        <taxon>Insecta</taxon>
        <taxon>Pterygota</taxon>
        <taxon>Neoptera</taxon>
        <taxon>Endopterygota</taxon>
        <taxon>Coleoptera</taxon>
        <taxon>Polyphaga</taxon>
        <taxon>Cucujiformia</taxon>
        <taxon>Chrysomeloidea</taxon>
        <taxon>Chrysomelidae</taxon>
        <taxon>Galerucinae</taxon>
        <taxon>Alticini</taxon>
        <taxon>Psylliodes</taxon>
    </lineage>
</organism>
<accession>A0A140AZ62</accession>
<comment type="similarity">
    <text evidence="6">Belongs to the FPP/GGPP synthase family.</text>
</comment>